<sequence length="250" mass="26780">MTDTKIKAQGAKGDDAIAPQVQINATTNEWEISTDGGKNWKSTGIKATGEKGDRGDAVFAENGVDYTSDPDNVIFTLADGKTKLTVPRTKILSVKFKDGCDIFSVTSVSNTIDIEFIGLTTENYKALVAELRSEDGTTDIEIVPRAENKDVEIKEPVFTDGKCTGTTVKINKKGISGEKAVLKVTLIDNNGQEISVSRIVKFFGAGALDEAAQNGGSFILSDDIILEKPVEVAKGKELVLDLNGKTISNF</sequence>
<evidence type="ECO:0000313" key="2">
    <source>
        <dbReference type="Proteomes" id="UP000027661"/>
    </source>
</evidence>
<gene>
    <name evidence="1" type="ORF">M099_2169</name>
</gene>
<comment type="caution">
    <text evidence="1">The sequence shown here is derived from an EMBL/GenBank/DDBJ whole genome shotgun (WGS) entry which is preliminary data.</text>
</comment>
<dbReference type="EMBL" id="JNHM01000028">
    <property type="protein sequence ID" value="KDS53753.1"/>
    <property type="molecule type" value="Genomic_DNA"/>
</dbReference>
<reference evidence="1 2" key="1">
    <citation type="submission" date="2014-04" db="EMBL/GenBank/DDBJ databases">
        <authorList>
            <person name="Sears C."/>
            <person name="Carroll K."/>
            <person name="Sack B.R."/>
            <person name="Qadri F."/>
            <person name="Myers L.L."/>
            <person name="Chung G.-T."/>
            <person name="Escheverria P."/>
            <person name="Fraser C.M."/>
            <person name="Sadzewicz L."/>
            <person name="Shefchek K.A."/>
            <person name="Tallon L."/>
            <person name="Das S.P."/>
            <person name="Daugherty S."/>
            <person name="Mongodin E.F."/>
        </authorList>
    </citation>
    <scope>NUCLEOTIDE SEQUENCE [LARGE SCALE GENOMIC DNA]</scope>
    <source>
        <strain evidence="1 2">3975 RP4</strain>
    </source>
</reference>
<dbReference type="AlphaFoldDB" id="A0A069SHG1"/>
<proteinExistence type="predicted"/>
<name>A0A069SHG1_PHOVU</name>
<dbReference type="GeneID" id="5304105"/>
<dbReference type="RefSeq" id="WP_008669163.1">
    <property type="nucleotide sequence ID" value="NZ_JNHM01000028.1"/>
</dbReference>
<evidence type="ECO:0000313" key="1">
    <source>
        <dbReference type="EMBL" id="KDS53753.1"/>
    </source>
</evidence>
<protein>
    <submittedName>
        <fullName evidence="1">Uncharacterized protein</fullName>
    </submittedName>
</protein>
<dbReference type="Proteomes" id="UP000027661">
    <property type="component" value="Unassembled WGS sequence"/>
</dbReference>
<organism evidence="1 2">
    <name type="scientific">Phocaeicola vulgatus str. 3975 RP4</name>
    <dbReference type="NCBI Taxonomy" id="1339352"/>
    <lineage>
        <taxon>Bacteria</taxon>
        <taxon>Pseudomonadati</taxon>
        <taxon>Bacteroidota</taxon>
        <taxon>Bacteroidia</taxon>
        <taxon>Bacteroidales</taxon>
        <taxon>Bacteroidaceae</taxon>
        <taxon>Phocaeicola</taxon>
    </lineage>
</organism>
<dbReference type="PATRIC" id="fig|1339352.3.peg.2095"/>
<accession>A0A069SHG1</accession>